<evidence type="ECO:0000256" key="3">
    <source>
        <dbReference type="ARBA" id="ARBA00022490"/>
    </source>
</evidence>
<feature type="compositionally biased region" description="Polar residues" evidence="7">
    <location>
        <begin position="295"/>
        <end position="312"/>
    </location>
</feature>
<evidence type="ECO:0000259" key="8">
    <source>
        <dbReference type="Pfam" id="PF06886"/>
    </source>
</evidence>
<evidence type="ECO:0000256" key="7">
    <source>
        <dbReference type="SAM" id="MobiDB-lite"/>
    </source>
</evidence>
<feature type="compositionally biased region" description="Basic and acidic residues" evidence="7">
    <location>
        <begin position="282"/>
        <end position="294"/>
    </location>
</feature>
<dbReference type="AlphaFoldDB" id="A0A438JU88"/>
<gene>
    <name evidence="9" type="primary">WDL7_5</name>
    <name evidence="9" type="ORF">CK203_011631</name>
</gene>
<dbReference type="PANTHER" id="PTHR47067:SF6">
    <property type="entry name" value="PROTEIN WVD2-LIKE 7"/>
    <property type="match status" value="1"/>
</dbReference>
<feature type="compositionally biased region" description="Basic and acidic residues" evidence="7">
    <location>
        <begin position="366"/>
        <end position="380"/>
    </location>
</feature>
<feature type="region of interest" description="Disordered" evidence="7">
    <location>
        <begin position="277"/>
        <end position="340"/>
    </location>
</feature>
<dbReference type="GO" id="GO:0005874">
    <property type="term" value="C:microtubule"/>
    <property type="evidence" value="ECO:0007669"/>
    <property type="project" value="UniProtKB-KW"/>
</dbReference>
<feature type="region of interest" description="Disordered" evidence="7">
    <location>
        <begin position="366"/>
        <end position="401"/>
    </location>
</feature>
<dbReference type="InterPro" id="IPR027329">
    <property type="entry name" value="TPX2_C"/>
</dbReference>
<evidence type="ECO:0000313" key="9">
    <source>
        <dbReference type="EMBL" id="RVX12541.1"/>
    </source>
</evidence>
<sequence length="620" mass="69124">MTVDAPFEHLIIFFTLRTQQLRSSEEEDLHTRGTPALYIHAYSIGEIEEPFSLNFQADSLHSGSISFGRFETESLSWERRSSFSHNRYLEEVEKYSKPGSVTEKKAYFEAHFKKRALLSQSLSECQTGTEYQTSENDVMENIGYREEFEHEEGIHFANFDGSPGGSGHHGDCEVTECERQDTVISHSEFHVEPAFNNTSVVEDNVFKQVEPEETRQTEAGCNKSLLVNAEPKIEVKQGLHGEVLNVDELSKAINLSPNTQRTGKDDSTSFECQLNASPKVRSTKESKPTKDRLKSQINGTQVQRNISNQASKDSAKIPSRRGRESPQRTKVEKLSAQTTISATHSTCRTLKSEDSECSSKAKIIQENRSNERELRTKKGIETQTSTSEKVEPGGRQTSYRPKRNVNLSKADMKSNPAFFMKLEKKMHAKEAEMNQIQAKTQEKTEAEIRQFRRSLNFKATPMPSFYHDSVSPAPDGNNAIAINKSTKRQIKSSSAGGRAAAGFPLYPNTGIDQVVSASESVNTTNPPQVTKAIIRTPSANRNRPHQAGVKNELAMKKEQEKDANGQKHRVSEVSKVTKGRVEGKHNAGAGRSSTGIVRKNMKDIGITVSGMRHLAVGVAW</sequence>
<evidence type="ECO:0000256" key="1">
    <source>
        <dbReference type="ARBA" id="ARBA00004245"/>
    </source>
</evidence>
<keyword evidence="4" id="KW-0493">Microtubule</keyword>
<dbReference type="EMBL" id="QGNW01000027">
    <property type="protein sequence ID" value="RVX12541.1"/>
    <property type="molecule type" value="Genomic_DNA"/>
</dbReference>
<feature type="domain" description="TPX2 C-terminal" evidence="8">
    <location>
        <begin position="418"/>
        <end position="472"/>
    </location>
</feature>
<organism evidence="9 10">
    <name type="scientific">Vitis vinifera</name>
    <name type="common">Grape</name>
    <dbReference type="NCBI Taxonomy" id="29760"/>
    <lineage>
        <taxon>Eukaryota</taxon>
        <taxon>Viridiplantae</taxon>
        <taxon>Streptophyta</taxon>
        <taxon>Embryophyta</taxon>
        <taxon>Tracheophyta</taxon>
        <taxon>Spermatophyta</taxon>
        <taxon>Magnoliopsida</taxon>
        <taxon>eudicotyledons</taxon>
        <taxon>Gunneridae</taxon>
        <taxon>Pentapetalae</taxon>
        <taxon>rosids</taxon>
        <taxon>Vitales</taxon>
        <taxon>Vitaceae</taxon>
        <taxon>Viteae</taxon>
        <taxon>Vitis</taxon>
    </lineage>
</organism>
<accession>A0A438JU88</accession>
<dbReference type="Pfam" id="PF06886">
    <property type="entry name" value="TPX2"/>
    <property type="match status" value="1"/>
</dbReference>
<dbReference type="InterPro" id="IPR044216">
    <property type="entry name" value="WDL7"/>
</dbReference>
<feature type="compositionally biased region" description="Basic and acidic residues" evidence="7">
    <location>
        <begin position="558"/>
        <end position="572"/>
    </location>
</feature>
<evidence type="ECO:0000256" key="2">
    <source>
        <dbReference type="ARBA" id="ARBA00005885"/>
    </source>
</evidence>
<comment type="caution">
    <text evidence="9">The sequence shown here is derived from an EMBL/GenBank/DDBJ whole genome shotgun (WGS) entry which is preliminary data.</text>
</comment>
<reference evidence="9 10" key="1">
    <citation type="journal article" date="2018" name="PLoS Genet.">
        <title>Population sequencing reveals clonal diversity and ancestral inbreeding in the grapevine cultivar Chardonnay.</title>
        <authorList>
            <person name="Roach M.J."/>
            <person name="Johnson D.L."/>
            <person name="Bohlmann J."/>
            <person name="van Vuuren H.J."/>
            <person name="Jones S.J."/>
            <person name="Pretorius I.S."/>
            <person name="Schmidt S.A."/>
            <person name="Borneman A.R."/>
        </authorList>
    </citation>
    <scope>NUCLEOTIDE SEQUENCE [LARGE SCALE GENOMIC DNA]</scope>
    <source>
        <strain evidence="10">cv. Chardonnay</strain>
        <tissue evidence="9">Leaf</tissue>
    </source>
</reference>
<keyword evidence="6" id="KW-0175">Coiled coil</keyword>
<keyword evidence="5" id="KW-0206">Cytoskeleton</keyword>
<dbReference type="Proteomes" id="UP000288805">
    <property type="component" value="Unassembled WGS sequence"/>
</dbReference>
<evidence type="ECO:0000313" key="10">
    <source>
        <dbReference type="Proteomes" id="UP000288805"/>
    </source>
</evidence>
<proteinExistence type="inferred from homology"/>
<evidence type="ECO:0000256" key="4">
    <source>
        <dbReference type="ARBA" id="ARBA00022701"/>
    </source>
</evidence>
<comment type="subcellular location">
    <subcellularLocation>
        <location evidence="1">Cytoplasm</location>
        <location evidence="1">Cytoskeleton</location>
    </subcellularLocation>
</comment>
<evidence type="ECO:0000256" key="5">
    <source>
        <dbReference type="ARBA" id="ARBA00023212"/>
    </source>
</evidence>
<name>A0A438JU88_VITVI</name>
<keyword evidence="3" id="KW-0963">Cytoplasm</keyword>
<dbReference type="PANTHER" id="PTHR47067">
    <property type="entry name" value="TPX2 (TARGETING PROTEIN FOR XKLP2) PROTEIN FAMILY-RELATED"/>
    <property type="match status" value="1"/>
</dbReference>
<feature type="compositionally biased region" description="Basic and acidic residues" evidence="7">
    <location>
        <begin position="321"/>
        <end position="333"/>
    </location>
</feature>
<comment type="similarity">
    <text evidence="2">Belongs to the TPX2 family.</text>
</comment>
<protein>
    <submittedName>
        <fullName evidence="9">Protein WVD2-like 7</fullName>
    </submittedName>
</protein>
<evidence type="ECO:0000256" key="6">
    <source>
        <dbReference type="SAM" id="Coils"/>
    </source>
</evidence>
<feature type="region of interest" description="Disordered" evidence="7">
    <location>
        <begin position="558"/>
        <end position="593"/>
    </location>
</feature>
<feature type="coiled-coil region" evidence="6">
    <location>
        <begin position="419"/>
        <end position="449"/>
    </location>
</feature>